<dbReference type="PANTHER" id="PTHR11011:SF81">
    <property type="entry name" value="FATTY ACYL-COA REDUCTASE"/>
    <property type="match status" value="1"/>
</dbReference>
<dbReference type="GO" id="GO:0035336">
    <property type="term" value="P:long-chain fatty-acyl-CoA metabolic process"/>
    <property type="evidence" value="ECO:0007669"/>
    <property type="project" value="TreeGrafter"/>
</dbReference>
<protein>
    <recommendedName>
        <fullName evidence="1">Fatty acyl-CoA reductase</fullName>
        <ecNumber evidence="1">1.2.1.84</ecNumber>
    </recommendedName>
</protein>
<dbReference type="EMBL" id="CAQQ02060734">
    <property type="status" value="NOT_ANNOTATED_CDS"/>
    <property type="molecule type" value="Genomic_DNA"/>
</dbReference>
<proteinExistence type="inferred from homology"/>
<dbReference type="HOGENOM" id="CLU_024661_2_0_1"/>
<dbReference type="STRING" id="36166.T1GLR4"/>
<dbReference type="EC" id="1.2.1.84" evidence="1"/>
<name>T1GLR4_MEGSC</name>
<keyword evidence="1" id="KW-0521">NADP</keyword>
<comment type="similarity">
    <text evidence="1">Belongs to the fatty acyl-CoA reductase family.</text>
</comment>
<comment type="function">
    <text evidence="1">Catalyzes the reduction of fatty acyl-CoA to fatty alcohols.</text>
</comment>
<reference evidence="3" key="2">
    <citation type="submission" date="2015-06" db="UniProtKB">
        <authorList>
            <consortium name="EnsemblMetazoa"/>
        </authorList>
    </citation>
    <scope>IDENTIFICATION</scope>
</reference>
<dbReference type="Gene3D" id="3.40.50.720">
    <property type="entry name" value="NAD(P)-binding Rossmann-like Domain"/>
    <property type="match status" value="1"/>
</dbReference>
<keyword evidence="4" id="KW-1185">Reference proteome</keyword>
<evidence type="ECO:0000313" key="4">
    <source>
        <dbReference type="Proteomes" id="UP000015102"/>
    </source>
</evidence>
<dbReference type="OMA" id="NMISTNE"/>
<evidence type="ECO:0000256" key="1">
    <source>
        <dbReference type="RuleBase" id="RU363097"/>
    </source>
</evidence>
<reference evidence="4" key="1">
    <citation type="submission" date="2013-02" db="EMBL/GenBank/DDBJ databases">
        <authorList>
            <person name="Hughes D."/>
        </authorList>
    </citation>
    <scope>NUCLEOTIDE SEQUENCE</scope>
    <source>
        <strain>Durham</strain>
        <strain evidence="4">NC isolate 2 -- Noor lab</strain>
    </source>
</reference>
<keyword evidence="1" id="KW-0444">Lipid biosynthesis</keyword>
<feature type="domain" description="Thioester reductase (TE)" evidence="2">
    <location>
        <begin position="41"/>
        <end position="250"/>
    </location>
</feature>
<dbReference type="PANTHER" id="PTHR11011">
    <property type="entry name" value="MALE STERILITY PROTEIN 2-RELATED"/>
    <property type="match status" value="1"/>
</dbReference>
<dbReference type="GO" id="GO:0005777">
    <property type="term" value="C:peroxisome"/>
    <property type="evidence" value="ECO:0007669"/>
    <property type="project" value="TreeGrafter"/>
</dbReference>
<dbReference type="GO" id="GO:0080019">
    <property type="term" value="F:alcohol-forming very long-chain fatty acyl-CoA reductase activity"/>
    <property type="evidence" value="ECO:0007669"/>
    <property type="project" value="InterPro"/>
</dbReference>
<organism evidence="3 4">
    <name type="scientific">Megaselia scalaris</name>
    <name type="common">Humpbacked fly</name>
    <name type="synonym">Phora scalaris</name>
    <dbReference type="NCBI Taxonomy" id="36166"/>
    <lineage>
        <taxon>Eukaryota</taxon>
        <taxon>Metazoa</taxon>
        <taxon>Ecdysozoa</taxon>
        <taxon>Arthropoda</taxon>
        <taxon>Hexapoda</taxon>
        <taxon>Insecta</taxon>
        <taxon>Pterygota</taxon>
        <taxon>Neoptera</taxon>
        <taxon>Endopterygota</taxon>
        <taxon>Diptera</taxon>
        <taxon>Brachycera</taxon>
        <taxon>Muscomorpha</taxon>
        <taxon>Platypezoidea</taxon>
        <taxon>Phoridae</taxon>
        <taxon>Megaseliini</taxon>
        <taxon>Megaselia</taxon>
    </lineage>
</organism>
<dbReference type="InterPro" id="IPR013120">
    <property type="entry name" value="FAR_NAD-bd"/>
</dbReference>
<comment type="catalytic activity">
    <reaction evidence="1">
        <text>a long-chain fatty acyl-CoA + 2 NADPH + 2 H(+) = a long-chain primary fatty alcohol + 2 NADP(+) + CoA</text>
        <dbReference type="Rhea" id="RHEA:52716"/>
        <dbReference type="ChEBI" id="CHEBI:15378"/>
        <dbReference type="ChEBI" id="CHEBI:57287"/>
        <dbReference type="ChEBI" id="CHEBI:57783"/>
        <dbReference type="ChEBI" id="CHEBI:58349"/>
        <dbReference type="ChEBI" id="CHEBI:77396"/>
        <dbReference type="ChEBI" id="CHEBI:83139"/>
        <dbReference type="EC" id="1.2.1.84"/>
    </reaction>
</comment>
<accession>T1GLR4</accession>
<dbReference type="Pfam" id="PF07993">
    <property type="entry name" value="NAD_binding_4"/>
    <property type="match status" value="1"/>
</dbReference>
<evidence type="ECO:0000259" key="2">
    <source>
        <dbReference type="Pfam" id="PF07993"/>
    </source>
</evidence>
<dbReference type="InterPro" id="IPR036291">
    <property type="entry name" value="NAD(P)-bd_dom_sf"/>
</dbReference>
<evidence type="ECO:0000313" key="3">
    <source>
        <dbReference type="EnsemblMetazoa" id="MESCA004477-PA"/>
    </source>
</evidence>
<dbReference type="GO" id="GO:0102965">
    <property type="term" value="F:alcohol-forming long-chain fatty acyl-CoA reductase activity"/>
    <property type="evidence" value="ECO:0007669"/>
    <property type="project" value="UniProtKB-EC"/>
</dbReference>
<dbReference type="Proteomes" id="UP000015102">
    <property type="component" value="Unassembled WGS sequence"/>
</dbReference>
<dbReference type="InterPro" id="IPR026055">
    <property type="entry name" value="FAR"/>
</dbReference>
<keyword evidence="1" id="KW-0443">Lipid metabolism</keyword>
<sequence length="250" mass="28611">MLLVELPPIEILSILKQKNDIKSIPNRHPILDFYKDSTILVTGGTGFVGKVLIYKLLTSMKVKKVYMLIRVKDNLNAEERLQNFFKESVFNTIRESCPELFEKVYPVHADYNAPDLAISANDTQLIINEVEIVFNVVASVKFNEKLADAIDINVLGTNKILNLTMKILNLKSFLHISTLYCNCDRSNIRETVLNRKLDMKRILDNETLEKFSHCLIGTMPNTYTMTKKCSENLVNHKAFYLPAGIFRPPI</sequence>
<dbReference type="SUPFAM" id="SSF51735">
    <property type="entry name" value="NAD(P)-binding Rossmann-fold domains"/>
    <property type="match status" value="1"/>
</dbReference>
<keyword evidence="1" id="KW-0560">Oxidoreductase</keyword>
<dbReference type="EnsemblMetazoa" id="MESCA004477-RA">
    <property type="protein sequence ID" value="MESCA004477-PA"/>
    <property type="gene ID" value="MESCA004477"/>
</dbReference>
<dbReference type="AlphaFoldDB" id="T1GLR4"/>